<dbReference type="STRING" id="4232.A0A251U0Z4"/>
<dbReference type="InterPro" id="IPR008972">
    <property type="entry name" value="Cupredoxin"/>
</dbReference>
<gene>
    <name evidence="7" type="ORF">HannXRQ_Chr09g0275921</name>
    <name evidence="6" type="ORF">HanXRQr2_Chr09g0415701</name>
</gene>
<dbReference type="Gene3D" id="2.60.40.420">
    <property type="entry name" value="Cupredoxins - blue copper proteins"/>
    <property type="match status" value="1"/>
</dbReference>
<keyword evidence="3" id="KW-1133">Transmembrane helix</keyword>
<dbReference type="OMA" id="DKFGYYH"/>
<dbReference type="PANTHER" id="PTHR33021:SF234">
    <property type="entry name" value="EARLY NODULIN-LIKE PROTEIN 7"/>
    <property type="match status" value="1"/>
</dbReference>
<evidence type="ECO:0000256" key="4">
    <source>
        <dbReference type="SAM" id="SignalP"/>
    </source>
</evidence>
<keyword evidence="3" id="KW-0472">Membrane</keyword>
<reference evidence="7" key="2">
    <citation type="submission" date="2017-02" db="EMBL/GenBank/DDBJ databases">
        <title>Sunflower complete genome.</title>
        <authorList>
            <person name="Langlade N."/>
            <person name="Munos S."/>
        </authorList>
    </citation>
    <scope>NUCLEOTIDE SEQUENCE [LARGE SCALE GENOMIC DNA]</scope>
    <source>
        <tissue evidence="7">Leaves</tissue>
    </source>
</reference>
<dbReference type="OrthoDB" id="1933543at2759"/>
<evidence type="ECO:0000259" key="5">
    <source>
        <dbReference type="PROSITE" id="PS51485"/>
    </source>
</evidence>
<sequence length="194" mass="20819">MSHSIFIIFLFIAIATVTTAAKEYFVGNHVGWRIPPPNETEIYTIWASRRRFYIGDTLRFRYSASSVVQVDKYGFYHCDSTHPISFSVDGNTVVKLDKVGTVYFISGNSERCSKGQRMIVNVNNVRQHYPPAAHPPCNQYYSLAPSPSQGYGSGSGAGAGAGALLDSGSAVLASASVMALVVALAGLGLCLVEG</sequence>
<organism evidence="7 8">
    <name type="scientific">Helianthus annuus</name>
    <name type="common">Common sunflower</name>
    <dbReference type="NCBI Taxonomy" id="4232"/>
    <lineage>
        <taxon>Eukaryota</taxon>
        <taxon>Viridiplantae</taxon>
        <taxon>Streptophyta</taxon>
        <taxon>Embryophyta</taxon>
        <taxon>Tracheophyta</taxon>
        <taxon>Spermatophyta</taxon>
        <taxon>Magnoliopsida</taxon>
        <taxon>eudicotyledons</taxon>
        <taxon>Gunneridae</taxon>
        <taxon>Pentapetalae</taxon>
        <taxon>asterids</taxon>
        <taxon>campanulids</taxon>
        <taxon>Asterales</taxon>
        <taxon>Asteraceae</taxon>
        <taxon>Asteroideae</taxon>
        <taxon>Heliantheae alliance</taxon>
        <taxon>Heliantheae</taxon>
        <taxon>Helianthus</taxon>
    </lineage>
</organism>
<evidence type="ECO:0000256" key="2">
    <source>
        <dbReference type="ARBA" id="ARBA00023180"/>
    </source>
</evidence>
<reference evidence="6 8" key="1">
    <citation type="journal article" date="2017" name="Nature">
        <title>The sunflower genome provides insights into oil metabolism, flowering and Asterid evolution.</title>
        <authorList>
            <person name="Badouin H."/>
            <person name="Gouzy J."/>
            <person name="Grassa C.J."/>
            <person name="Murat F."/>
            <person name="Staton S.E."/>
            <person name="Cottret L."/>
            <person name="Lelandais-Briere C."/>
            <person name="Owens G.L."/>
            <person name="Carrere S."/>
            <person name="Mayjonade B."/>
            <person name="Legrand L."/>
            <person name="Gill N."/>
            <person name="Kane N.C."/>
            <person name="Bowers J.E."/>
            <person name="Hubner S."/>
            <person name="Bellec A."/>
            <person name="Berard A."/>
            <person name="Berges H."/>
            <person name="Blanchet N."/>
            <person name="Boniface M.C."/>
            <person name="Brunel D."/>
            <person name="Catrice O."/>
            <person name="Chaidir N."/>
            <person name="Claudel C."/>
            <person name="Donnadieu C."/>
            <person name="Faraut T."/>
            <person name="Fievet G."/>
            <person name="Helmstetter N."/>
            <person name="King M."/>
            <person name="Knapp S.J."/>
            <person name="Lai Z."/>
            <person name="Le Paslier M.C."/>
            <person name="Lippi Y."/>
            <person name="Lorenzon L."/>
            <person name="Mandel J.R."/>
            <person name="Marage G."/>
            <person name="Marchand G."/>
            <person name="Marquand E."/>
            <person name="Bret-Mestries E."/>
            <person name="Morien E."/>
            <person name="Nambeesan S."/>
            <person name="Nguyen T."/>
            <person name="Pegot-Espagnet P."/>
            <person name="Pouilly N."/>
            <person name="Raftis F."/>
            <person name="Sallet E."/>
            <person name="Schiex T."/>
            <person name="Thomas J."/>
            <person name="Vandecasteele C."/>
            <person name="Vares D."/>
            <person name="Vear F."/>
            <person name="Vautrin S."/>
            <person name="Crespi M."/>
            <person name="Mangin B."/>
            <person name="Burke J.M."/>
            <person name="Salse J."/>
            <person name="Munos S."/>
            <person name="Vincourt P."/>
            <person name="Rieseberg L.H."/>
            <person name="Langlade N.B."/>
        </authorList>
    </citation>
    <scope>NUCLEOTIDE SEQUENCE [LARGE SCALE GENOMIC DNA]</scope>
    <source>
        <strain evidence="8">cv. SF193</strain>
        <tissue evidence="6">Leaves</tissue>
    </source>
</reference>
<dbReference type="GO" id="GO:0009055">
    <property type="term" value="F:electron transfer activity"/>
    <property type="evidence" value="ECO:0007669"/>
    <property type="project" value="InterPro"/>
</dbReference>
<accession>A0A251U0Z4</accession>
<dbReference type="InterPro" id="IPR003245">
    <property type="entry name" value="Phytocyanin_dom"/>
</dbReference>
<evidence type="ECO:0000313" key="6">
    <source>
        <dbReference type="EMBL" id="KAF5793281.1"/>
    </source>
</evidence>
<evidence type="ECO:0000313" key="8">
    <source>
        <dbReference type="Proteomes" id="UP000215914"/>
    </source>
</evidence>
<evidence type="ECO:0000256" key="1">
    <source>
        <dbReference type="ARBA" id="ARBA00023157"/>
    </source>
</evidence>
<dbReference type="PROSITE" id="PS51485">
    <property type="entry name" value="PHYTOCYANIN"/>
    <property type="match status" value="1"/>
</dbReference>
<keyword evidence="1" id="KW-1015">Disulfide bond</keyword>
<keyword evidence="3" id="KW-0812">Transmembrane</keyword>
<reference evidence="6" key="3">
    <citation type="submission" date="2020-06" db="EMBL/GenBank/DDBJ databases">
        <title>Helianthus annuus Genome sequencing and assembly Release 2.</title>
        <authorList>
            <person name="Gouzy J."/>
            <person name="Langlade N."/>
            <person name="Munos S."/>
        </authorList>
    </citation>
    <scope>NUCLEOTIDE SEQUENCE</scope>
    <source>
        <tissue evidence="6">Leaves</tissue>
    </source>
</reference>
<protein>
    <submittedName>
        <fullName evidence="6">Phytocyanin domain, cupredoxin</fullName>
    </submittedName>
    <submittedName>
        <fullName evidence="7">Putative cupredoxin</fullName>
    </submittedName>
</protein>
<dbReference type="FunFam" id="2.60.40.420:FF:000034">
    <property type="entry name" value="Cupredoxin superfamily protein"/>
    <property type="match status" value="1"/>
</dbReference>
<keyword evidence="8" id="KW-1185">Reference proteome</keyword>
<dbReference type="EMBL" id="CM007898">
    <property type="protein sequence ID" value="OTG16854.1"/>
    <property type="molecule type" value="Genomic_DNA"/>
</dbReference>
<evidence type="ECO:0000256" key="3">
    <source>
        <dbReference type="SAM" id="Phobius"/>
    </source>
</evidence>
<dbReference type="InterPro" id="IPR039391">
    <property type="entry name" value="Phytocyanin-like"/>
</dbReference>
<keyword evidence="4" id="KW-0732">Signal</keyword>
<dbReference type="InParanoid" id="A0A251U0Z4"/>
<dbReference type="Proteomes" id="UP000215914">
    <property type="component" value="Chromosome 9"/>
</dbReference>
<feature type="signal peptide" evidence="4">
    <location>
        <begin position="1"/>
        <end position="20"/>
    </location>
</feature>
<dbReference type="SUPFAM" id="SSF49503">
    <property type="entry name" value="Cupredoxins"/>
    <property type="match status" value="1"/>
</dbReference>
<name>A0A251U0Z4_HELAN</name>
<dbReference type="GO" id="GO:0005886">
    <property type="term" value="C:plasma membrane"/>
    <property type="evidence" value="ECO:0000318"/>
    <property type="project" value="GO_Central"/>
</dbReference>
<dbReference type="EMBL" id="MNCJ02000324">
    <property type="protein sequence ID" value="KAF5793281.1"/>
    <property type="molecule type" value="Genomic_DNA"/>
</dbReference>
<dbReference type="Gramene" id="mRNA:HanXRQr2_Chr09g0415701">
    <property type="protein sequence ID" value="mRNA:HanXRQr2_Chr09g0415701"/>
    <property type="gene ID" value="HanXRQr2_Chr09g0415701"/>
</dbReference>
<dbReference type="PANTHER" id="PTHR33021">
    <property type="entry name" value="BLUE COPPER PROTEIN"/>
    <property type="match status" value="1"/>
</dbReference>
<keyword evidence="2" id="KW-0325">Glycoprotein</keyword>
<dbReference type="AlphaFoldDB" id="A0A251U0Z4"/>
<proteinExistence type="predicted"/>
<evidence type="ECO:0000313" key="7">
    <source>
        <dbReference type="EMBL" id="OTG16854.1"/>
    </source>
</evidence>
<feature type="chain" id="PRO_5013010236" evidence="4">
    <location>
        <begin position="21"/>
        <end position="194"/>
    </location>
</feature>
<feature type="transmembrane region" description="Helical" evidence="3">
    <location>
        <begin position="171"/>
        <end position="192"/>
    </location>
</feature>
<feature type="domain" description="Phytocyanin" evidence="5">
    <location>
        <begin position="22"/>
        <end position="124"/>
    </location>
</feature>
<dbReference type="Pfam" id="PF02298">
    <property type="entry name" value="Cu_bind_like"/>
    <property type="match status" value="1"/>
</dbReference>